<keyword evidence="1" id="KW-1133">Transmembrane helix</keyword>
<feature type="transmembrane region" description="Helical" evidence="1">
    <location>
        <begin position="149"/>
        <end position="171"/>
    </location>
</feature>
<feature type="transmembrane region" description="Helical" evidence="1">
    <location>
        <begin position="92"/>
        <end position="112"/>
    </location>
</feature>
<evidence type="ECO:0000313" key="3">
    <source>
        <dbReference type="Proteomes" id="UP001208364"/>
    </source>
</evidence>
<accession>A0ABT2SS91</accession>
<organism evidence="2 3">
    <name type="scientific">[Clostridium] ammoniilyticum</name>
    <dbReference type="NCBI Taxonomy" id="2981784"/>
    <lineage>
        <taxon>Bacteria</taxon>
        <taxon>Bacillati</taxon>
        <taxon>Bacillota</taxon>
        <taxon>Erysipelotrichia</taxon>
        <taxon>Erysipelotrichales</taxon>
        <taxon>Coprobacillaceae</taxon>
        <taxon>Faecalibacillus</taxon>
    </lineage>
</organism>
<evidence type="ECO:0000256" key="1">
    <source>
        <dbReference type="SAM" id="Phobius"/>
    </source>
</evidence>
<proteinExistence type="predicted"/>
<dbReference type="InterPro" id="IPR005325">
    <property type="entry name" value="DUF308_memb"/>
</dbReference>
<dbReference type="EMBL" id="JAOQJR010000002">
    <property type="protein sequence ID" value="MCU6737712.1"/>
    <property type="molecule type" value="Genomic_DNA"/>
</dbReference>
<comment type="caution">
    <text evidence="2">The sequence shown here is derived from an EMBL/GenBank/DDBJ whole genome shotgun (WGS) entry which is preliminary data.</text>
</comment>
<keyword evidence="1" id="KW-0812">Transmembrane</keyword>
<keyword evidence="3" id="KW-1185">Reference proteome</keyword>
<dbReference type="Pfam" id="PF03729">
    <property type="entry name" value="DUF308"/>
    <property type="match status" value="2"/>
</dbReference>
<gene>
    <name evidence="2" type="ORF">OCV55_03340</name>
</gene>
<name>A0ABT2SS91_9FIRM</name>
<feature type="transmembrane region" description="Helical" evidence="1">
    <location>
        <begin position="124"/>
        <end position="143"/>
    </location>
</feature>
<keyword evidence="1" id="KW-0472">Membrane</keyword>
<reference evidence="2 3" key="1">
    <citation type="journal article" date="2021" name="ISME Commun">
        <title>Automated analysis of genomic sequences facilitates high-throughput and comprehensive description of bacteria.</title>
        <authorList>
            <person name="Hitch T.C.A."/>
        </authorList>
    </citation>
    <scope>NUCLEOTIDE SEQUENCE [LARGE SCALE GENOMIC DNA]</scope>
    <source>
        <strain evidence="2 3">H4_15</strain>
    </source>
</reference>
<dbReference type="RefSeq" id="WP_147579793.1">
    <property type="nucleotide sequence ID" value="NZ_JAOQJR010000002.1"/>
</dbReference>
<sequence>MKTLNKVKTSIWINALSAIIIGILFLINPQESFQMITIIAGIIITATGILDFIYYLNGWLDIYFMKNTLLSGFLKCLLGIFVLTHIPLMTTFFSYIFSLYIIISALYCFEAYTFIKSMISYSLTFDYVVVTILIFTGLAMFFLAPSTVISSSFVIGILFLINGISNLFIAFRLTRIIKQYRTYIQ</sequence>
<evidence type="ECO:0000313" key="2">
    <source>
        <dbReference type="EMBL" id="MCU6737712.1"/>
    </source>
</evidence>
<dbReference type="Proteomes" id="UP001208364">
    <property type="component" value="Unassembled WGS sequence"/>
</dbReference>
<feature type="transmembrane region" description="Helical" evidence="1">
    <location>
        <begin position="9"/>
        <end position="27"/>
    </location>
</feature>
<feature type="transmembrane region" description="Helical" evidence="1">
    <location>
        <begin position="68"/>
        <end position="86"/>
    </location>
</feature>
<feature type="transmembrane region" description="Helical" evidence="1">
    <location>
        <begin position="33"/>
        <end position="56"/>
    </location>
</feature>
<protein>
    <submittedName>
        <fullName evidence="2">DUF308 domain-containing protein</fullName>
    </submittedName>
</protein>